<dbReference type="AlphaFoldDB" id="I7KPS1"/>
<evidence type="ECO:0008006" key="6">
    <source>
        <dbReference type="Google" id="ProtNLM"/>
    </source>
</evidence>
<evidence type="ECO:0000256" key="1">
    <source>
        <dbReference type="ARBA" id="ARBA00023025"/>
    </source>
</evidence>
<evidence type="ECO:0000313" key="5">
    <source>
        <dbReference type="Proteomes" id="UP000051521"/>
    </source>
</evidence>
<dbReference type="OrthoDB" id="2326251at2"/>
<sequence length="116" mass="13654">MSAKVIDAEKREQTYQLLNEFYQSFFSDVYNELNIHRYLPVRDAIANVIHKFIMDDHPMAFAGKLVMYIQTQIAFSHLRLSKQQLLLLHRLEDLTKNIDLTFVYTSPLDSNQQFVG</sequence>
<keyword evidence="5" id="KW-1185">Reference proteome</keyword>
<dbReference type="PATRIC" id="fig|1423751.3.peg.576"/>
<evidence type="ECO:0000313" key="2">
    <source>
        <dbReference type="EMBL" id="CCI87479.1"/>
    </source>
</evidence>
<gene>
    <name evidence="2" type="ORF">BN52_05025</name>
    <name evidence="3" type="ORF">FC38_GL000554</name>
</gene>
<dbReference type="Proteomes" id="UP000009326">
    <property type="component" value="Unassembled WGS sequence"/>
</dbReference>
<comment type="caution">
    <text evidence="2">The sequence shown here is derived from an EMBL/GenBank/DDBJ whole genome shotgun (WGS) entry which is preliminary data.</text>
</comment>
<organism evidence="2 4">
    <name type="scientific">Lactobacillus gigeriorum DSM 23908 = CRBIP 24.85</name>
    <dbReference type="NCBI Taxonomy" id="1423751"/>
    <lineage>
        <taxon>Bacteria</taxon>
        <taxon>Bacillati</taxon>
        <taxon>Bacillota</taxon>
        <taxon>Bacilli</taxon>
        <taxon>Lactobacillales</taxon>
        <taxon>Lactobacillaceae</taxon>
        <taxon>Lactobacillus</taxon>
    </lineage>
</organism>
<proteinExistence type="predicted"/>
<dbReference type="EMBL" id="CAKC01000068">
    <property type="protein sequence ID" value="CCI87479.1"/>
    <property type="molecule type" value="Genomic_DNA"/>
</dbReference>
<dbReference type="STRING" id="1423751.FC38_GL000554"/>
<protein>
    <recommendedName>
        <fullName evidence="6">Bacteriocin immunity protein</fullName>
    </recommendedName>
</protein>
<dbReference type="Gene3D" id="1.20.1440.50">
    <property type="entry name" value="Ta0600-like"/>
    <property type="match status" value="1"/>
</dbReference>
<dbReference type="RefSeq" id="WP_008473718.1">
    <property type="nucleotide sequence ID" value="NZ_AYZO01000018.1"/>
</dbReference>
<name>I7KPS1_9LACO</name>
<dbReference type="EMBL" id="AYZO01000018">
    <property type="protein sequence ID" value="KRN11780.1"/>
    <property type="molecule type" value="Genomic_DNA"/>
</dbReference>
<dbReference type="InterPro" id="IPR023130">
    <property type="entry name" value="Ta0600-like_sf"/>
</dbReference>
<keyword evidence="1" id="KW-0079">Bacteriocin immunity</keyword>
<reference evidence="2 4" key="1">
    <citation type="submission" date="2012-06" db="EMBL/GenBank/DDBJ databases">
        <title>Draft genome sequence of Lactobacillus gigeriorum CRBIP 24.85T, isolated from chicken crop.</title>
        <authorList>
            <person name="Cousin S."/>
            <person name="Ma L."/>
            <person name="Creno S."/>
            <person name="Clermont D."/>
            <person name="Loux V."/>
            <person name="Bizet C."/>
            <person name="Bouchier C."/>
        </authorList>
    </citation>
    <scope>NUCLEOTIDE SEQUENCE [LARGE SCALE GENOMIC DNA]</scope>
    <source>
        <strain evidence="4">CRBIP 24.85T</strain>
        <strain evidence="2">Type strain: CRBIP 24.85</strain>
    </source>
</reference>
<dbReference type="GO" id="GO:0030153">
    <property type="term" value="P:bacteriocin immunity"/>
    <property type="evidence" value="ECO:0007669"/>
    <property type="project" value="UniProtKB-KW"/>
</dbReference>
<reference evidence="3 5" key="2">
    <citation type="journal article" date="2015" name="Genome Announc.">
        <title>Expanding the biotechnology potential of lactobacilli through comparative genomics of 213 strains and associated genera.</title>
        <authorList>
            <person name="Sun Z."/>
            <person name="Harris H.M."/>
            <person name="McCann A."/>
            <person name="Guo C."/>
            <person name="Argimon S."/>
            <person name="Zhang W."/>
            <person name="Yang X."/>
            <person name="Jeffery I.B."/>
            <person name="Cooney J.C."/>
            <person name="Kagawa T.F."/>
            <person name="Liu W."/>
            <person name="Song Y."/>
            <person name="Salvetti E."/>
            <person name="Wrobel A."/>
            <person name="Rasinkangas P."/>
            <person name="Parkhill J."/>
            <person name="Rea M.C."/>
            <person name="O'Sullivan O."/>
            <person name="Ritari J."/>
            <person name="Douillard F.P."/>
            <person name="Paul Ross R."/>
            <person name="Yang R."/>
            <person name="Briner A.E."/>
            <person name="Felis G.E."/>
            <person name="de Vos W.M."/>
            <person name="Barrangou R."/>
            <person name="Klaenhammer T.R."/>
            <person name="Caufield P.W."/>
            <person name="Cui Y."/>
            <person name="Zhang H."/>
            <person name="O'Toole P.W."/>
        </authorList>
    </citation>
    <scope>NUCLEOTIDE SEQUENCE [LARGE SCALE GENOMIC DNA]</scope>
    <source>
        <strain evidence="3 5">DSM 23908</strain>
    </source>
</reference>
<dbReference type="SUPFAM" id="SSF109797">
    <property type="entry name" value="Bacteriocin immunity protein-like"/>
    <property type="match status" value="1"/>
</dbReference>
<evidence type="ECO:0000313" key="3">
    <source>
        <dbReference type="EMBL" id="KRN11780.1"/>
    </source>
</evidence>
<evidence type="ECO:0000313" key="4">
    <source>
        <dbReference type="Proteomes" id="UP000009326"/>
    </source>
</evidence>
<dbReference type="Proteomes" id="UP000051521">
    <property type="component" value="Unassembled WGS sequence"/>
</dbReference>
<accession>I7KPS1</accession>